<dbReference type="HOGENOM" id="CLU_101381_0_0_11"/>
<keyword evidence="4" id="KW-1185">Reference proteome</keyword>
<comment type="caution">
    <text evidence="3">The sequence shown here is derived from an EMBL/GenBank/DDBJ whole genome shotgun (WGS) entry which is preliminary data.</text>
</comment>
<evidence type="ECO:0000313" key="4">
    <source>
        <dbReference type="Proteomes" id="UP000003111"/>
    </source>
</evidence>
<dbReference type="GO" id="GO:0005524">
    <property type="term" value="F:ATP binding"/>
    <property type="evidence" value="ECO:0007669"/>
    <property type="project" value="InterPro"/>
</dbReference>
<dbReference type="EMBL" id="ACLF03000005">
    <property type="protein sequence ID" value="EFQ83318.1"/>
    <property type="molecule type" value="Genomic_DNA"/>
</dbReference>
<dbReference type="OrthoDB" id="67453at2"/>
<evidence type="ECO:0000256" key="1">
    <source>
        <dbReference type="PIRSR" id="PIRSR007531-1"/>
    </source>
</evidence>
<dbReference type="PIRSF" id="PIRSF007531">
    <property type="entry name" value="CPT"/>
    <property type="match status" value="1"/>
</dbReference>
<gene>
    <name evidence="3" type="ORF">HMPREF0063_11591</name>
</gene>
<name>E2SC32_9ACTN</name>
<dbReference type="InterPro" id="IPR012853">
    <property type="entry name" value="CPT"/>
</dbReference>
<evidence type="ECO:0000313" key="3">
    <source>
        <dbReference type="EMBL" id="EFQ83318.1"/>
    </source>
</evidence>
<dbReference type="AlphaFoldDB" id="E2SC32"/>
<dbReference type="InterPro" id="IPR027417">
    <property type="entry name" value="P-loop_NTPase"/>
</dbReference>
<proteinExistence type="predicted"/>
<feature type="binding site" evidence="2">
    <location>
        <begin position="10"/>
        <end position="17"/>
    </location>
    <ligand>
        <name>ATP</name>
        <dbReference type="ChEBI" id="CHEBI:30616"/>
    </ligand>
</feature>
<sequence length="187" mass="20353">MTGRAIVLNGPSSAGKSTLARTLQGVLPEPFLVLGLDQFLFGEVLPRDADGRVREWSSVRPRLVAGYFRAVGGFLDAGNDLIVDLVLEDSAQRDQLERALAGRTVLRVGVHVDLDELERREVARGDRSIGDARRDVLVVHAFMSYDLEIDGSLPSAVLTEQVARAWTRRLASPAPPRESRGRGGRAG</sequence>
<feature type="active site" evidence="1">
    <location>
        <position position="37"/>
    </location>
</feature>
<dbReference type="Proteomes" id="UP000003111">
    <property type="component" value="Unassembled WGS sequence"/>
</dbReference>
<evidence type="ECO:0000256" key="2">
    <source>
        <dbReference type="PIRSR" id="PIRSR007531-2"/>
    </source>
</evidence>
<dbReference type="Gene3D" id="3.40.50.300">
    <property type="entry name" value="P-loop containing nucleotide triphosphate hydrolases"/>
    <property type="match status" value="1"/>
</dbReference>
<dbReference type="SUPFAM" id="SSF52540">
    <property type="entry name" value="P-loop containing nucleoside triphosphate hydrolases"/>
    <property type="match status" value="1"/>
</dbReference>
<dbReference type="Pfam" id="PF07931">
    <property type="entry name" value="CPT"/>
    <property type="match status" value="1"/>
</dbReference>
<protein>
    <submittedName>
        <fullName evidence="3">Chloramphenicol phosphotransferase-like protein</fullName>
    </submittedName>
</protein>
<accession>E2SC32</accession>
<dbReference type="STRING" id="585531.HMPREF0063_11591"/>
<dbReference type="GO" id="GO:0016740">
    <property type="term" value="F:transferase activity"/>
    <property type="evidence" value="ECO:0007669"/>
    <property type="project" value="UniProtKB-KW"/>
</dbReference>
<dbReference type="RefSeq" id="WP_007078933.1">
    <property type="nucleotide sequence ID" value="NZ_CM001024.1"/>
</dbReference>
<dbReference type="eggNOG" id="COG3896">
    <property type="taxonomic scope" value="Bacteria"/>
</dbReference>
<reference evidence="3" key="1">
    <citation type="submission" date="2010-08" db="EMBL/GenBank/DDBJ databases">
        <authorList>
            <person name="Muzny D."/>
            <person name="Qin X."/>
            <person name="Buhay C."/>
            <person name="Dugan-Rocha S."/>
            <person name="Ding Y."/>
            <person name="Chen G."/>
            <person name="Hawes A."/>
            <person name="Holder M."/>
            <person name="Jhangiani S."/>
            <person name="Johnson A."/>
            <person name="Khan Z."/>
            <person name="Li Z."/>
            <person name="Liu W."/>
            <person name="Liu X."/>
            <person name="Perez L."/>
            <person name="Shen H."/>
            <person name="Wang Q."/>
            <person name="Watt J."/>
            <person name="Xi L."/>
            <person name="Xin Y."/>
            <person name="Zhou J."/>
            <person name="Deng J."/>
            <person name="Jiang H."/>
            <person name="Liu Y."/>
            <person name="Qu J."/>
            <person name="Song X.-Z."/>
            <person name="Zhang L."/>
            <person name="Villasana D."/>
            <person name="Johnson A."/>
            <person name="Liu J."/>
            <person name="Liyanage D."/>
            <person name="Lorensuhewa L."/>
            <person name="Robinson T."/>
            <person name="Song A."/>
            <person name="Song B.-B."/>
            <person name="Dinh H."/>
            <person name="Thornton R."/>
            <person name="Coyle M."/>
            <person name="Francisco L."/>
            <person name="Jackson L."/>
            <person name="Javaid M."/>
            <person name="Korchina V."/>
            <person name="Kovar C."/>
            <person name="Mata R."/>
            <person name="Mathew T."/>
            <person name="Ngo R."/>
            <person name="Nguyen L."/>
            <person name="Nguyen N."/>
            <person name="Okwuonu G."/>
            <person name="Ongeri F."/>
            <person name="Pham C."/>
            <person name="Simmons D."/>
            <person name="Wilczek-Boney K."/>
            <person name="Hale W."/>
            <person name="Jakkamsetti A."/>
            <person name="Pham P."/>
            <person name="Ruth R."/>
            <person name="San Lucas F."/>
            <person name="Warren J."/>
            <person name="Zhang J."/>
            <person name="Zhao Z."/>
            <person name="Zhou C."/>
            <person name="Zhu D."/>
            <person name="Lee S."/>
            <person name="Bess C."/>
            <person name="Blankenburg K."/>
            <person name="Forbes L."/>
            <person name="Fu Q."/>
            <person name="Gubbala S."/>
            <person name="Hirani K."/>
            <person name="Jayaseelan J.C."/>
            <person name="Lara F."/>
            <person name="Munidasa M."/>
            <person name="Palculict T."/>
            <person name="Patil S."/>
            <person name="Pu L.-L."/>
            <person name="Saada N."/>
            <person name="Tang L."/>
            <person name="Weissenberger G."/>
            <person name="Zhu Y."/>
            <person name="Hemphill L."/>
            <person name="Shang Y."/>
            <person name="Youmans B."/>
            <person name="Ayvaz T."/>
            <person name="Ross M."/>
            <person name="Santibanez J."/>
            <person name="Aqrawi P."/>
            <person name="Gross S."/>
            <person name="Joshi V."/>
            <person name="Fowler G."/>
            <person name="Nazareth L."/>
            <person name="Reid J."/>
            <person name="Worley K."/>
            <person name="Petrosino J."/>
            <person name="Highlander S."/>
            <person name="Gibbs R."/>
        </authorList>
    </citation>
    <scope>NUCLEOTIDE SEQUENCE [LARGE SCALE GENOMIC DNA]</scope>
    <source>
        <strain evidence="3">DSM 15272</strain>
    </source>
</reference>
<organism evidence="3 4">
    <name type="scientific">Aeromicrobium marinum DSM 15272</name>
    <dbReference type="NCBI Taxonomy" id="585531"/>
    <lineage>
        <taxon>Bacteria</taxon>
        <taxon>Bacillati</taxon>
        <taxon>Actinomycetota</taxon>
        <taxon>Actinomycetes</taxon>
        <taxon>Propionibacteriales</taxon>
        <taxon>Nocardioidaceae</taxon>
        <taxon>Aeromicrobium</taxon>
    </lineage>
</organism>